<dbReference type="Gene3D" id="3.30.40.10">
    <property type="entry name" value="Zinc/RING finger domain, C3HC4 (zinc finger)"/>
    <property type="match status" value="1"/>
</dbReference>
<dbReference type="InterPro" id="IPR058030">
    <property type="entry name" value="TRIM8/14/16/25/29/45/65_CC"/>
</dbReference>
<dbReference type="PROSITE" id="PS00518">
    <property type="entry name" value="ZF_RING_1"/>
    <property type="match status" value="1"/>
</dbReference>
<dbReference type="EMBL" id="JAATIS010009146">
    <property type="protein sequence ID" value="KAG2456259.1"/>
    <property type="molecule type" value="Genomic_DNA"/>
</dbReference>
<dbReference type="CDD" id="cd19769">
    <property type="entry name" value="Bbox2_TRIM16-like"/>
    <property type="match status" value="1"/>
</dbReference>
<dbReference type="PROSITE" id="PS50089">
    <property type="entry name" value="ZF_RING_2"/>
    <property type="match status" value="1"/>
</dbReference>
<protein>
    <submittedName>
        <fullName evidence="8">TRI25 ligase</fullName>
    </submittedName>
</protein>
<feature type="coiled-coil region" evidence="5">
    <location>
        <begin position="279"/>
        <end position="331"/>
    </location>
</feature>
<evidence type="ECO:0000313" key="8">
    <source>
        <dbReference type="EMBL" id="KAG2456259.1"/>
    </source>
</evidence>
<dbReference type="GO" id="GO:0008270">
    <property type="term" value="F:zinc ion binding"/>
    <property type="evidence" value="ECO:0007669"/>
    <property type="project" value="UniProtKB-KW"/>
</dbReference>
<feature type="domain" description="B box-type" evidence="7">
    <location>
        <begin position="149"/>
        <end position="182"/>
    </location>
</feature>
<keyword evidence="8" id="KW-0436">Ligase</keyword>
<dbReference type="Pfam" id="PF25600">
    <property type="entry name" value="TRIM_CC"/>
    <property type="match status" value="1"/>
</dbReference>
<dbReference type="GO" id="GO:0016874">
    <property type="term" value="F:ligase activity"/>
    <property type="evidence" value="ECO:0007669"/>
    <property type="project" value="UniProtKB-KW"/>
</dbReference>
<evidence type="ECO:0000256" key="4">
    <source>
        <dbReference type="PROSITE-ProRule" id="PRU00024"/>
    </source>
</evidence>
<comment type="caution">
    <text evidence="8">The sequence shown here is derived from an EMBL/GenBank/DDBJ whole genome shotgun (WGS) entry which is preliminary data.</text>
</comment>
<dbReference type="SMART" id="SM00184">
    <property type="entry name" value="RING"/>
    <property type="match status" value="1"/>
</dbReference>
<feature type="non-terminal residue" evidence="8">
    <location>
        <position position="406"/>
    </location>
</feature>
<dbReference type="Proteomes" id="UP000886611">
    <property type="component" value="Unassembled WGS sequence"/>
</dbReference>
<evidence type="ECO:0000259" key="7">
    <source>
        <dbReference type="PROSITE" id="PS50119"/>
    </source>
</evidence>
<dbReference type="InterPro" id="IPR000315">
    <property type="entry name" value="Znf_B-box"/>
</dbReference>
<dbReference type="CDD" id="cd19802">
    <property type="entry name" value="Bbox1_TRIM8-like"/>
    <property type="match status" value="1"/>
</dbReference>
<dbReference type="InterPro" id="IPR013083">
    <property type="entry name" value="Znf_RING/FYVE/PHD"/>
</dbReference>
<organism evidence="8 9">
    <name type="scientific">Polypterus senegalus</name>
    <name type="common">Senegal bichir</name>
    <dbReference type="NCBI Taxonomy" id="55291"/>
    <lineage>
        <taxon>Eukaryota</taxon>
        <taxon>Metazoa</taxon>
        <taxon>Chordata</taxon>
        <taxon>Craniata</taxon>
        <taxon>Vertebrata</taxon>
        <taxon>Euteleostomi</taxon>
        <taxon>Actinopterygii</taxon>
        <taxon>Polypteriformes</taxon>
        <taxon>Polypteridae</taxon>
        <taxon>Polypterus</taxon>
    </lineage>
</organism>
<dbReference type="SUPFAM" id="SSF57850">
    <property type="entry name" value="RING/U-box"/>
    <property type="match status" value="1"/>
</dbReference>
<dbReference type="Pfam" id="PF15227">
    <property type="entry name" value="zf-C3HC4_4"/>
    <property type="match status" value="1"/>
</dbReference>
<gene>
    <name evidence="8" type="primary">Trim25_72</name>
    <name evidence="8" type="ORF">GTO96_0018624</name>
</gene>
<keyword evidence="3" id="KW-0862">Zinc</keyword>
<dbReference type="PROSITE" id="PS50119">
    <property type="entry name" value="ZF_BBOX"/>
    <property type="match status" value="1"/>
</dbReference>
<proteinExistence type="predicted"/>
<dbReference type="PANTHER" id="PTHR25465:SF5">
    <property type="entry name" value="E3 UBIQUITIN_ISG15 LIGASE TRIM25-RELATED"/>
    <property type="match status" value="1"/>
</dbReference>
<evidence type="ECO:0000256" key="5">
    <source>
        <dbReference type="SAM" id="Coils"/>
    </source>
</evidence>
<keyword evidence="9" id="KW-1185">Reference proteome</keyword>
<dbReference type="InterPro" id="IPR051051">
    <property type="entry name" value="E3_ubiq-ligase_TRIM/RNF"/>
</dbReference>
<evidence type="ECO:0000259" key="6">
    <source>
        <dbReference type="PROSITE" id="PS50089"/>
    </source>
</evidence>
<dbReference type="Gene3D" id="3.30.160.60">
    <property type="entry name" value="Classic Zinc Finger"/>
    <property type="match status" value="1"/>
</dbReference>
<feature type="domain" description="RING-type" evidence="6">
    <location>
        <begin position="15"/>
        <end position="55"/>
    </location>
</feature>
<reference evidence="8 9" key="1">
    <citation type="journal article" date="2021" name="Cell">
        <title>Tracing the genetic footprints of vertebrate landing in non-teleost ray-finned fishes.</title>
        <authorList>
            <person name="Bi X."/>
            <person name="Wang K."/>
            <person name="Yang L."/>
            <person name="Pan H."/>
            <person name="Jiang H."/>
            <person name="Wei Q."/>
            <person name="Fang M."/>
            <person name="Yu H."/>
            <person name="Zhu C."/>
            <person name="Cai Y."/>
            <person name="He Y."/>
            <person name="Gan X."/>
            <person name="Zeng H."/>
            <person name="Yu D."/>
            <person name="Zhu Y."/>
            <person name="Jiang H."/>
            <person name="Qiu Q."/>
            <person name="Yang H."/>
            <person name="Zhang Y.E."/>
            <person name="Wang W."/>
            <person name="Zhu M."/>
            <person name="He S."/>
            <person name="Zhang G."/>
        </authorList>
    </citation>
    <scope>NUCLEOTIDE SEQUENCE [LARGE SCALE GENOMIC DNA]</scope>
    <source>
        <strain evidence="8">Bchr_013</strain>
    </source>
</reference>
<dbReference type="AlphaFoldDB" id="A0A8X7WVV4"/>
<evidence type="ECO:0000313" key="9">
    <source>
        <dbReference type="Proteomes" id="UP000886611"/>
    </source>
</evidence>
<name>A0A8X7WVV4_POLSE</name>
<evidence type="ECO:0000256" key="1">
    <source>
        <dbReference type="ARBA" id="ARBA00022723"/>
    </source>
</evidence>
<dbReference type="CDD" id="cd22249">
    <property type="entry name" value="UDM1_RNF168_RNF169-like"/>
    <property type="match status" value="1"/>
</dbReference>
<sequence length="406" mass="47043">MAEAQLFVSQDEFTCLLCQGTLTDPVTIPCGHSFCLKCLINYWDQSQVCSCPQCRENFTTRPALRRNTLLNEVIKKFKDKVLTPPPPSFPSQNNDGPGDVDCDFCTGKKFRAVKSCLTCPASYCQTHLQPHYEVATLKHHKLVDPDRNLKEKLCEKHQKSLEIFCKTDDSCICMMCVVTGHKIMKWLSWRRKEKKTEHWLLESILVRLVQVTKQLRMRSPRWPTNNCFLSSQPAKFLSALISFSFEIQRQWEANYSLLSRNMSVVREVEENEKSFTALMLCIEKAHRKLTERIREQEKREMEKAEGVMERLEKEIEELKRREVELKELSETKDHLHFLQTFSSRCVLPADGDSLSFTVTTDFSFEDLRKELSGLTKSLEKFSQGDIMTRTPSGTASGDFEFVIEVH</sequence>
<keyword evidence="2 4" id="KW-0863">Zinc-finger</keyword>
<dbReference type="PANTHER" id="PTHR25465">
    <property type="entry name" value="B-BOX DOMAIN CONTAINING"/>
    <property type="match status" value="1"/>
</dbReference>
<evidence type="ECO:0000256" key="3">
    <source>
        <dbReference type="ARBA" id="ARBA00022833"/>
    </source>
</evidence>
<feature type="non-terminal residue" evidence="8">
    <location>
        <position position="1"/>
    </location>
</feature>
<dbReference type="InterPro" id="IPR001841">
    <property type="entry name" value="Znf_RING"/>
</dbReference>
<dbReference type="SUPFAM" id="SSF57845">
    <property type="entry name" value="B-box zinc-binding domain"/>
    <property type="match status" value="1"/>
</dbReference>
<keyword evidence="5" id="KW-0175">Coiled coil</keyword>
<keyword evidence="1" id="KW-0479">Metal-binding</keyword>
<evidence type="ECO:0000256" key="2">
    <source>
        <dbReference type="ARBA" id="ARBA00022771"/>
    </source>
</evidence>
<dbReference type="Pfam" id="PF00643">
    <property type="entry name" value="zf-B_box"/>
    <property type="match status" value="1"/>
</dbReference>
<accession>A0A8X7WVV4</accession>
<dbReference type="Gene3D" id="4.10.830.40">
    <property type="match status" value="1"/>
</dbReference>
<dbReference type="InterPro" id="IPR017907">
    <property type="entry name" value="Znf_RING_CS"/>
</dbReference>